<dbReference type="InterPro" id="IPR036388">
    <property type="entry name" value="WH-like_DNA-bd_sf"/>
</dbReference>
<dbReference type="InterPro" id="IPR050662">
    <property type="entry name" value="Sec-metab_biosynth-thioest"/>
</dbReference>
<dbReference type="PANTHER" id="PTHR23131">
    <property type="entry name" value="ENDORIBONUCLEASE LACTB2"/>
    <property type="match status" value="1"/>
</dbReference>
<dbReference type="InterPro" id="IPR036866">
    <property type="entry name" value="RibonucZ/Hydroxyglut_hydro"/>
</dbReference>
<dbReference type="Proteomes" id="UP000037854">
    <property type="component" value="Unassembled WGS sequence"/>
</dbReference>
<proteinExistence type="predicted"/>
<feature type="domain" description="Metallo-beta-lactamase" evidence="1">
    <location>
        <begin position="24"/>
        <end position="192"/>
    </location>
</feature>
<name>A0ABR5MIU4_9BACI</name>
<dbReference type="Gene3D" id="3.60.15.10">
    <property type="entry name" value="Ribonuclease Z/Hydroxyacylglutathione hydrolase-like"/>
    <property type="match status" value="1"/>
</dbReference>
<dbReference type="Pfam" id="PF00753">
    <property type="entry name" value="Lactamase_B"/>
    <property type="match status" value="1"/>
</dbReference>
<keyword evidence="3" id="KW-1185">Reference proteome</keyword>
<dbReference type="InterPro" id="IPR001279">
    <property type="entry name" value="Metallo-B-lactamas"/>
</dbReference>
<dbReference type="Pfam" id="PF17778">
    <property type="entry name" value="WHD_BLACT"/>
    <property type="match status" value="1"/>
</dbReference>
<reference evidence="2 3" key="1">
    <citation type="submission" date="2015-07" db="EMBL/GenBank/DDBJ databases">
        <title>High-quality draft genome sequence of Oceanobacillus caeni HM6, a bacillus isolated from a human feces.</title>
        <authorList>
            <person name="Kumar J."/>
            <person name="Verma M.K."/>
            <person name="Pandey R."/>
            <person name="Bhambi M."/>
            <person name="Chauhan N."/>
        </authorList>
    </citation>
    <scope>NUCLEOTIDE SEQUENCE [LARGE SCALE GENOMIC DNA]</scope>
    <source>
        <strain evidence="2 3">HM6</strain>
    </source>
</reference>
<dbReference type="SUPFAM" id="SSF56281">
    <property type="entry name" value="Metallo-hydrolase/oxidoreductase"/>
    <property type="match status" value="1"/>
</dbReference>
<dbReference type="EMBL" id="LGTK01000029">
    <property type="protein sequence ID" value="KPH74619.1"/>
    <property type="molecule type" value="Genomic_DNA"/>
</dbReference>
<accession>A0ABR5MIU4</accession>
<evidence type="ECO:0000313" key="3">
    <source>
        <dbReference type="Proteomes" id="UP000037854"/>
    </source>
</evidence>
<sequence length="280" mass="32294">MKRKSNIKVIRIPIPTPTLLPHTTTNSYLIGNEEESILVDAGYDTEDTRKLLEWEINKHGLARPKRIVLTHAHQDHAPGVRMLIHWMPTILCHEKEEEQVLSAISPWEEITLIEDEDSIKVDGEEIIVMHTPGHTLGHVSLYIPSEQILIVGDNIVAEGTTWIGAPDGDMKDYLQTLQRLRNLKIEKIGPGHGKWVHQPHEHIDFVIQRRLHREQQLLTLLEKHQQITSKELTEIIYQDRIHPSVFPVAQKTIEAHLDKLLKEDLIQYDESKSSYVSPHF</sequence>
<evidence type="ECO:0000313" key="2">
    <source>
        <dbReference type="EMBL" id="KPH74619.1"/>
    </source>
</evidence>
<dbReference type="PANTHER" id="PTHR23131:SF0">
    <property type="entry name" value="ENDORIBONUCLEASE LACTB2"/>
    <property type="match status" value="1"/>
</dbReference>
<dbReference type="RefSeq" id="WP_060668521.1">
    <property type="nucleotide sequence ID" value="NZ_LGTK01000029.1"/>
</dbReference>
<comment type="caution">
    <text evidence="2">The sequence shown here is derived from an EMBL/GenBank/DDBJ whole genome shotgun (WGS) entry which is preliminary data.</text>
</comment>
<protein>
    <recommendedName>
        <fullName evidence="1">Metallo-beta-lactamase domain-containing protein</fullName>
    </recommendedName>
</protein>
<organism evidence="2 3">
    <name type="scientific">Oceanobacillus caeni</name>
    <dbReference type="NCBI Taxonomy" id="405946"/>
    <lineage>
        <taxon>Bacteria</taxon>
        <taxon>Bacillati</taxon>
        <taxon>Bacillota</taxon>
        <taxon>Bacilli</taxon>
        <taxon>Bacillales</taxon>
        <taxon>Bacillaceae</taxon>
        <taxon>Oceanobacillus</taxon>
    </lineage>
</organism>
<dbReference type="InterPro" id="IPR041516">
    <property type="entry name" value="LACTB2_WH"/>
</dbReference>
<dbReference type="Gene3D" id="1.10.10.10">
    <property type="entry name" value="Winged helix-like DNA-binding domain superfamily/Winged helix DNA-binding domain"/>
    <property type="match status" value="1"/>
</dbReference>
<gene>
    <name evidence="2" type="ORF">AFL42_09770</name>
</gene>
<evidence type="ECO:0000259" key="1">
    <source>
        <dbReference type="SMART" id="SM00849"/>
    </source>
</evidence>
<dbReference type="SMART" id="SM00849">
    <property type="entry name" value="Lactamase_B"/>
    <property type="match status" value="1"/>
</dbReference>